<protein>
    <submittedName>
        <fullName evidence="2">Uncharacterized protein</fullName>
    </submittedName>
</protein>
<keyword evidence="3" id="KW-1185">Reference proteome</keyword>
<feature type="region of interest" description="Disordered" evidence="1">
    <location>
        <begin position="1"/>
        <end position="41"/>
    </location>
</feature>
<dbReference type="Proteomes" id="UP001465976">
    <property type="component" value="Unassembled WGS sequence"/>
</dbReference>
<reference evidence="2 3" key="1">
    <citation type="submission" date="2024-02" db="EMBL/GenBank/DDBJ databases">
        <title>A draft genome for the cacao thread blight pathogen Marasmius crinis-equi.</title>
        <authorList>
            <person name="Cohen S.P."/>
            <person name="Baruah I.K."/>
            <person name="Amoako-Attah I."/>
            <person name="Bukari Y."/>
            <person name="Meinhardt L.W."/>
            <person name="Bailey B.A."/>
        </authorList>
    </citation>
    <scope>NUCLEOTIDE SEQUENCE [LARGE SCALE GENOMIC DNA]</scope>
    <source>
        <strain evidence="2 3">GH-76</strain>
    </source>
</reference>
<dbReference type="EMBL" id="JBAHYK010000789">
    <property type="protein sequence ID" value="KAL0571304.1"/>
    <property type="molecule type" value="Genomic_DNA"/>
</dbReference>
<proteinExistence type="predicted"/>
<feature type="compositionally biased region" description="Polar residues" evidence="1">
    <location>
        <begin position="30"/>
        <end position="41"/>
    </location>
</feature>
<evidence type="ECO:0000313" key="2">
    <source>
        <dbReference type="EMBL" id="KAL0571304.1"/>
    </source>
</evidence>
<sequence>MIPNVRSNCDEAGRSSPGVDDSKFFDDLETTPSANTERQQISSLQEISYDEFCMRMGGLYDLAKPSEDKDNDEGEFPRTLKTHSFVRNWRRNVDFRVEVGPPVSPLAATEFPSSPVAVIHPSALRMSWKPNYDSVSRMAMCSSPELASPSTIDRPAHFYELYDVDLENLIDEISESQSSVTSDSDTISVYVPPVAAPPVPAPPKQKTFKAAIRWLPKRIKYTLLSTTAGRTLRR</sequence>
<comment type="caution">
    <text evidence="2">The sequence shown here is derived from an EMBL/GenBank/DDBJ whole genome shotgun (WGS) entry which is preliminary data.</text>
</comment>
<gene>
    <name evidence="2" type="ORF">V5O48_010654</name>
</gene>
<evidence type="ECO:0000313" key="3">
    <source>
        <dbReference type="Proteomes" id="UP001465976"/>
    </source>
</evidence>
<name>A0ABR3F7R0_9AGAR</name>
<evidence type="ECO:0000256" key="1">
    <source>
        <dbReference type="SAM" id="MobiDB-lite"/>
    </source>
</evidence>
<accession>A0ABR3F7R0</accession>
<organism evidence="2 3">
    <name type="scientific">Marasmius crinis-equi</name>
    <dbReference type="NCBI Taxonomy" id="585013"/>
    <lineage>
        <taxon>Eukaryota</taxon>
        <taxon>Fungi</taxon>
        <taxon>Dikarya</taxon>
        <taxon>Basidiomycota</taxon>
        <taxon>Agaricomycotina</taxon>
        <taxon>Agaricomycetes</taxon>
        <taxon>Agaricomycetidae</taxon>
        <taxon>Agaricales</taxon>
        <taxon>Marasmiineae</taxon>
        <taxon>Marasmiaceae</taxon>
        <taxon>Marasmius</taxon>
    </lineage>
</organism>